<reference evidence="1 2" key="1">
    <citation type="submission" date="2023-06" db="EMBL/GenBank/DDBJ databases">
        <title>Antibody response to the Sneathia vaginalis cytopathogenic toxin A during pregnancy.</title>
        <authorList>
            <person name="Mccoy Z.T."/>
            <person name="Serrano M.G."/>
            <person name="Spaine K."/>
            <person name="Edwards D.J."/>
            <person name="Buck G.A."/>
            <person name="Jefferson K."/>
        </authorList>
    </citation>
    <scope>NUCLEOTIDE SEQUENCE [LARGE SCALE GENOMIC DNA]</scope>
    <source>
        <strain evidence="1 2">CCUG 42621</strain>
    </source>
</reference>
<organism evidence="1 2">
    <name type="scientific">Sneathia sanguinegens</name>
    <dbReference type="NCBI Taxonomy" id="40543"/>
    <lineage>
        <taxon>Bacteria</taxon>
        <taxon>Fusobacteriati</taxon>
        <taxon>Fusobacteriota</taxon>
        <taxon>Fusobacteriia</taxon>
        <taxon>Fusobacteriales</taxon>
        <taxon>Leptotrichiaceae</taxon>
        <taxon>Sneathia</taxon>
    </lineage>
</organism>
<dbReference type="EMBL" id="JASSPP010000016">
    <property type="protein sequence ID" value="MDK9581214.1"/>
    <property type="molecule type" value="Genomic_DNA"/>
</dbReference>
<keyword evidence="2" id="KW-1185">Reference proteome</keyword>
<name>A0ABT7HLV2_9FUSO</name>
<comment type="caution">
    <text evidence="1">The sequence shown here is derived from an EMBL/GenBank/DDBJ whole genome shotgun (WGS) entry which is preliminary data.</text>
</comment>
<evidence type="ECO:0000313" key="2">
    <source>
        <dbReference type="Proteomes" id="UP001225134"/>
    </source>
</evidence>
<evidence type="ECO:0000313" key="1">
    <source>
        <dbReference type="EMBL" id="MDK9581214.1"/>
    </source>
</evidence>
<dbReference type="Proteomes" id="UP001225134">
    <property type="component" value="Unassembled WGS sequence"/>
</dbReference>
<gene>
    <name evidence="1" type="ORF">QQA45_06940</name>
</gene>
<sequence length="261" mass="30026">MMQIEISTKIPKFEHYGLITSESLNLLSANLLNFIQAKYASSSDGVVTGFEIGYDKIENVFKINRGILKIDNKIFYINDELNLNIPSVEGRYTCIAKLNGKVTKTYYDNILTLELINTTDYKGEFLLFEIIIRQGAKISDEIETFEEYRDEYNTIDIINQKYSVSHSKVSTISPIILKKWAYLASHKLKISQIDLNFIFLCLNSVVSKELIIAYIENKLGISVDVSCDNKELIKKLANILRNNNKIDVKEIKENDECFYLE</sequence>
<protein>
    <submittedName>
        <fullName evidence="1">Uncharacterized protein</fullName>
    </submittedName>
</protein>
<accession>A0ABT7HLV2</accession>
<proteinExistence type="predicted"/>